<evidence type="ECO:0000256" key="1">
    <source>
        <dbReference type="ARBA" id="ARBA00022527"/>
    </source>
</evidence>
<keyword evidence="8" id="KW-1015">Disulfide bond</keyword>
<dbReference type="GO" id="GO:0005524">
    <property type="term" value="F:ATP binding"/>
    <property type="evidence" value="ECO:0007669"/>
    <property type="project" value="UniProtKB-UniRule"/>
</dbReference>
<reference evidence="21" key="1">
    <citation type="submission" date="2018-11" db="EMBL/GenBank/DDBJ databases">
        <authorList>
            <person name="Grassa J C."/>
        </authorList>
    </citation>
    <scope>NUCLEOTIDE SEQUENCE [LARGE SCALE GENOMIC DNA]</scope>
</reference>
<evidence type="ECO:0000256" key="10">
    <source>
        <dbReference type="ARBA" id="ARBA00023180"/>
    </source>
</evidence>
<evidence type="ECO:0000256" key="16">
    <source>
        <dbReference type="SAM" id="Phobius"/>
    </source>
</evidence>
<keyword evidence="7 13" id="KW-0067">ATP-binding</keyword>
<evidence type="ECO:0000256" key="11">
    <source>
        <dbReference type="ARBA" id="ARBA00047899"/>
    </source>
</evidence>
<keyword evidence="22" id="KW-1185">Reference proteome</keyword>
<dbReference type="Pfam" id="PF01453">
    <property type="entry name" value="B_lectin"/>
    <property type="match status" value="1"/>
</dbReference>
<comment type="catalytic activity">
    <reaction evidence="11 13">
        <text>L-threonyl-[protein] + ATP = O-phospho-L-threonyl-[protein] + ADP + H(+)</text>
        <dbReference type="Rhea" id="RHEA:46608"/>
        <dbReference type="Rhea" id="RHEA-COMP:11060"/>
        <dbReference type="Rhea" id="RHEA-COMP:11605"/>
        <dbReference type="ChEBI" id="CHEBI:15378"/>
        <dbReference type="ChEBI" id="CHEBI:30013"/>
        <dbReference type="ChEBI" id="CHEBI:30616"/>
        <dbReference type="ChEBI" id="CHEBI:61977"/>
        <dbReference type="ChEBI" id="CHEBI:456216"/>
        <dbReference type="EC" id="2.7.11.1"/>
    </reaction>
</comment>
<dbReference type="FunFam" id="3.50.4.10:FF:000002">
    <property type="entry name" value="G-type lectin S-receptor-like serine/threonine-protein kinase"/>
    <property type="match status" value="1"/>
</dbReference>
<dbReference type="PROSITE" id="PS00108">
    <property type="entry name" value="PROTEIN_KINASE_ST"/>
    <property type="match status" value="1"/>
</dbReference>
<keyword evidence="4" id="KW-0732">Signal</keyword>
<dbReference type="PROSITE" id="PS00107">
    <property type="entry name" value="PROTEIN_KINASE_ATP"/>
    <property type="match status" value="1"/>
</dbReference>
<dbReference type="FunFam" id="3.30.200.20:FF:000951">
    <property type="entry name" value="Uncharacterized protein"/>
    <property type="match status" value="1"/>
</dbReference>
<dbReference type="EnsemblPlants" id="evm.model.08.397">
    <property type="protein sequence ID" value="cds.evm.model.08.397"/>
    <property type="gene ID" value="evm.TU.08.397"/>
</dbReference>
<dbReference type="FunFam" id="2.90.10.10:FF:000001">
    <property type="entry name" value="G-type lectin S-receptor-like serine/threonine-protein kinase"/>
    <property type="match status" value="1"/>
</dbReference>
<keyword evidence="5 13" id="KW-0547">Nucleotide-binding</keyword>
<dbReference type="InterPro" id="IPR036426">
    <property type="entry name" value="Bulb-type_lectin_dom_sf"/>
</dbReference>
<dbReference type="CDD" id="cd01098">
    <property type="entry name" value="PAN_AP_plant"/>
    <property type="match status" value="1"/>
</dbReference>
<evidence type="ECO:0000256" key="2">
    <source>
        <dbReference type="ARBA" id="ARBA00022553"/>
    </source>
</evidence>
<dbReference type="InterPro" id="IPR001245">
    <property type="entry name" value="Ser-Thr/Tyr_kinase_cat_dom"/>
</dbReference>
<dbReference type="PROSITE" id="PS50026">
    <property type="entry name" value="EGF_3"/>
    <property type="match status" value="1"/>
</dbReference>
<organism evidence="21 22">
    <name type="scientific">Cannabis sativa</name>
    <name type="common">Hemp</name>
    <name type="synonym">Marijuana</name>
    <dbReference type="NCBI Taxonomy" id="3483"/>
    <lineage>
        <taxon>Eukaryota</taxon>
        <taxon>Viridiplantae</taxon>
        <taxon>Streptophyta</taxon>
        <taxon>Embryophyta</taxon>
        <taxon>Tracheophyta</taxon>
        <taxon>Spermatophyta</taxon>
        <taxon>Magnoliopsida</taxon>
        <taxon>eudicotyledons</taxon>
        <taxon>Gunneridae</taxon>
        <taxon>Pentapetalae</taxon>
        <taxon>rosids</taxon>
        <taxon>fabids</taxon>
        <taxon>Rosales</taxon>
        <taxon>Cannabaceae</taxon>
        <taxon>Cannabis</taxon>
    </lineage>
</organism>
<keyword evidence="2" id="KW-0597">Phosphoprotein</keyword>
<dbReference type="InterPro" id="IPR011009">
    <property type="entry name" value="Kinase-like_dom_sf"/>
</dbReference>
<evidence type="ECO:0000313" key="22">
    <source>
        <dbReference type="Proteomes" id="UP000596661"/>
    </source>
</evidence>
<keyword evidence="3 13" id="KW-0808">Transferase</keyword>
<evidence type="ECO:0000256" key="4">
    <source>
        <dbReference type="ARBA" id="ARBA00022729"/>
    </source>
</evidence>
<dbReference type="InterPro" id="IPR000719">
    <property type="entry name" value="Prot_kinase_dom"/>
</dbReference>
<dbReference type="PANTHER" id="PTHR32444:SF234">
    <property type="entry name" value="RECEPTOR-LIKE SERINE_THREONINE-PROTEIN KINASE"/>
    <property type="match status" value="1"/>
</dbReference>
<dbReference type="Gene3D" id="1.10.510.10">
    <property type="entry name" value="Transferase(Phosphotransferase) domain 1"/>
    <property type="match status" value="1"/>
</dbReference>
<dbReference type="AlphaFoldDB" id="A0A803QB46"/>
<dbReference type="InterPro" id="IPR000858">
    <property type="entry name" value="S_locus_glycoprot_dom"/>
</dbReference>
<evidence type="ECO:0000256" key="6">
    <source>
        <dbReference type="ARBA" id="ARBA00022777"/>
    </source>
</evidence>
<dbReference type="FunFam" id="1.10.510.10:FF:001964">
    <property type="entry name" value="Uncharacterized protein"/>
    <property type="match status" value="1"/>
</dbReference>
<keyword evidence="16" id="KW-0812">Transmembrane</keyword>
<dbReference type="Gene3D" id="2.90.10.10">
    <property type="entry name" value="Bulb-type lectin domain"/>
    <property type="match status" value="1"/>
</dbReference>
<dbReference type="SUPFAM" id="SSF51110">
    <property type="entry name" value="alpha-D-mannose-specific plant lectins"/>
    <property type="match status" value="1"/>
</dbReference>
<feature type="transmembrane region" description="Helical" evidence="16">
    <location>
        <begin position="414"/>
        <end position="436"/>
    </location>
</feature>
<evidence type="ECO:0000256" key="8">
    <source>
        <dbReference type="ARBA" id="ARBA00023157"/>
    </source>
</evidence>
<keyword evidence="16" id="KW-0472">Membrane</keyword>
<dbReference type="InterPro" id="IPR001480">
    <property type="entry name" value="Bulb-type_lectin_dom"/>
</dbReference>
<dbReference type="PIRSF" id="PIRSF000641">
    <property type="entry name" value="SRK"/>
    <property type="match status" value="1"/>
</dbReference>
<evidence type="ECO:0000256" key="7">
    <source>
        <dbReference type="ARBA" id="ARBA00022840"/>
    </source>
</evidence>
<dbReference type="Gramene" id="evm.model.08.397">
    <property type="protein sequence ID" value="cds.evm.model.08.397"/>
    <property type="gene ID" value="evm.TU.08.397"/>
</dbReference>
<dbReference type="SUPFAM" id="SSF56112">
    <property type="entry name" value="Protein kinase-like (PK-like)"/>
    <property type="match status" value="1"/>
</dbReference>
<dbReference type="GO" id="GO:0004674">
    <property type="term" value="F:protein serine/threonine kinase activity"/>
    <property type="evidence" value="ECO:0007669"/>
    <property type="project" value="UniProtKB-KW"/>
</dbReference>
<dbReference type="Pfam" id="PF00954">
    <property type="entry name" value="S_locus_glycop"/>
    <property type="match status" value="1"/>
</dbReference>
<dbReference type="SMART" id="SM00473">
    <property type="entry name" value="PAN_AP"/>
    <property type="match status" value="1"/>
</dbReference>
<comment type="similarity">
    <text evidence="13">Belongs to the protein kinase superfamily. Ser/Thr protein kinase family.</text>
</comment>
<dbReference type="GO" id="GO:0048544">
    <property type="term" value="P:recognition of pollen"/>
    <property type="evidence" value="ECO:0007669"/>
    <property type="project" value="InterPro"/>
</dbReference>
<evidence type="ECO:0000259" key="17">
    <source>
        <dbReference type="PROSITE" id="PS50011"/>
    </source>
</evidence>
<comment type="catalytic activity">
    <reaction evidence="12 13">
        <text>L-seryl-[protein] + ATP = O-phospho-L-seryl-[protein] + ADP + H(+)</text>
        <dbReference type="Rhea" id="RHEA:17989"/>
        <dbReference type="Rhea" id="RHEA-COMP:9863"/>
        <dbReference type="Rhea" id="RHEA-COMP:11604"/>
        <dbReference type="ChEBI" id="CHEBI:15378"/>
        <dbReference type="ChEBI" id="CHEBI:29999"/>
        <dbReference type="ChEBI" id="CHEBI:30616"/>
        <dbReference type="ChEBI" id="CHEBI:83421"/>
        <dbReference type="ChEBI" id="CHEBI:456216"/>
        <dbReference type="EC" id="2.7.11.1"/>
    </reaction>
</comment>
<dbReference type="Proteomes" id="UP000596661">
    <property type="component" value="Chromosome 8"/>
</dbReference>
<comment type="caution">
    <text evidence="14">Lacks conserved residue(s) required for the propagation of feature annotation.</text>
</comment>
<keyword evidence="6 13" id="KW-0418">Kinase</keyword>
<sequence>MRDDTIMVSTEGTFELGFFTPSSSKNRYLGIWFRKIPVPTVVWVANRCKPINDSSGILTINETGNLELLGQNKSVVWSTNSSKRAREPLVQLLDNGNLIVRDEHDESTENNYLWQSFDYPTDTFLSGMKMGWDLKRGLTWKFSSWKSFDDPCNGDFTYGIEFNEQLNTYPESAMRKGSTKFCRSGPWNGQSFSGSPDMWANQLIDFGFVYNDDEVYYTYSLKNKSVISIIVVNQTANVRQRLIWIETEKIWKPYYSVPKDQCDHYGQCGANGNCITTGNPICQCLKGFKPKSPEGWNTMYWSQGCERNSPLSCHGEETDGFLKFSDLKLPDAQHTWVNKSMNLRECRAKCLSNCSCMAYTNSDIRGEGSGCVVWFGDLFDIRQFSSGGQDIYIRLSASEIAHVEKIDQDHKRSLLLLIILPIVSIIIFLATIIYYLRRLKELKLRGLAGLGYWNTNAIEAENVDSDAPNLQVFSFNKIEKATNNFSNENKLGEGGFGIVYKGLLSRGQKIAVKRLSKTSNQGVEEFENEVTLTARLQHVNLTRVLGYCIQREEKMLIYEYMPKHSLDFYIFDPIRRHQLDWEKRFHIIEGITQGLLYLQEYSNFTIIHRDLKASNVLLDNDMNPKISDFGMAKLFKKDEIEANTDRIVGTYGYVPPEYVKTGTYSMKYDVYSFGVLLLQIISGKRSSRYYGTSENLHLLDYAYQTWEVGKGVEFFDPSLDDSSSPCKLYKCLQVALLCVQESPENRPTMLEVYSMLRDEIKAIGCPKRPAFSMKSEYTSTSQQESCSGA</sequence>
<keyword evidence="10" id="KW-0325">Glycoprotein</keyword>
<evidence type="ECO:0000259" key="18">
    <source>
        <dbReference type="PROSITE" id="PS50026"/>
    </source>
</evidence>
<dbReference type="EMBL" id="UZAU01000683">
    <property type="status" value="NOT_ANNOTATED_CDS"/>
    <property type="molecule type" value="Genomic_DNA"/>
</dbReference>
<dbReference type="SMART" id="SM00108">
    <property type="entry name" value="B_lectin"/>
    <property type="match status" value="1"/>
</dbReference>
<dbReference type="InterPro" id="IPR008271">
    <property type="entry name" value="Ser/Thr_kinase_AS"/>
</dbReference>
<evidence type="ECO:0000259" key="19">
    <source>
        <dbReference type="PROSITE" id="PS50927"/>
    </source>
</evidence>
<proteinExistence type="inferred from homology"/>
<evidence type="ECO:0000256" key="14">
    <source>
        <dbReference type="PROSITE-ProRule" id="PRU00076"/>
    </source>
</evidence>
<dbReference type="Gene3D" id="3.30.200.20">
    <property type="entry name" value="Phosphorylase Kinase, domain 1"/>
    <property type="match status" value="1"/>
</dbReference>
<keyword evidence="14" id="KW-0245">EGF-like domain</keyword>
<evidence type="ECO:0000256" key="5">
    <source>
        <dbReference type="ARBA" id="ARBA00022741"/>
    </source>
</evidence>
<evidence type="ECO:0000256" key="9">
    <source>
        <dbReference type="ARBA" id="ARBA00023170"/>
    </source>
</evidence>
<accession>A0A803QB46</accession>
<dbReference type="PROSITE" id="PS50927">
    <property type="entry name" value="BULB_LECTIN"/>
    <property type="match status" value="1"/>
</dbReference>
<evidence type="ECO:0000313" key="21">
    <source>
        <dbReference type="EnsemblPlants" id="cds.evm.model.08.397"/>
    </source>
</evidence>
<dbReference type="InterPro" id="IPR017441">
    <property type="entry name" value="Protein_kinase_ATP_BS"/>
</dbReference>
<reference evidence="21" key="2">
    <citation type="submission" date="2021-03" db="UniProtKB">
        <authorList>
            <consortium name="EnsemblPlants"/>
        </authorList>
    </citation>
    <scope>IDENTIFICATION</scope>
</reference>
<dbReference type="OMA" id="CITKSIT"/>
<feature type="binding site" evidence="15">
    <location>
        <position position="513"/>
    </location>
    <ligand>
        <name>ATP</name>
        <dbReference type="ChEBI" id="CHEBI:30616"/>
    </ligand>
</feature>
<keyword evidence="9" id="KW-0675">Receptor</keyword>
<feature type="domain" description="Apple" evidence="20">
    <location>
        <begin position="313"/>
        <end position="396"/>
    </location>
</feature>
<feature type="domain" description="Bulb-type lectin" evidence="19">
    <location>
        <begin position="1"/>
        <end position="113"/>
    </location>
</feature>
<dbReference type="Pfam" id="PF07714">
    <property type="entry name" value="PK_Tyr_Ser-Thr"/>
    <property type="match status" value="1"/>
</dbReference>
<dbReference type="EC" id="2.7.11.1" evidence="13"/>
<dbReference type="PANTHER" id="PTHR32444">
    <property type="entry name" value="BULB-TYPE LECTIN DOMAIN-CONTAINING PROTEIN"/>
    <property type="match status" value="1"/>
</dbReference>
<dbReference type="SMART" id="SM00220">
    <property type="entry name" value="S_TKc"/>
    <property type="match status" value="1"/>
</dbReference>
<evidence type="ECO:0000259" key="20">
    <source>
        <dbReference type="PROSITE" id="PS50948"/>
    </source>
</evidence>
<evidence type="ECO:0000256" key="3">
    <source>
        <dbReference type="ARBA" id="ARBA00022679"/>
    </source>
</evidence>
<protein>
    <recommendedName>
        <fullName evidence="13">Receptor-like serine/threonine-protein kinase</fullName>
        <ecNumber evidence="13">2.7.11.1</ecNumber>
    </recommendedName>
</protein>
<dbReference type="PROSITE" id="PS50011">
    <property type="entry name" value="PROTEIN_KINASE_DOM"/>
    <property type="match status" value="1"/>
</dbReference>
<name>A0A803QB46_CANSA</name>
<dbReference type="Pfam" id="PF08276">
    <property type="entry name" value="PAN_2"/>
    <property type="match status" value="1"/>
</dbReference>
<dbReference type="PROSITE" id="PS50948">
    <property type="entry name" value="PAN"/>
    <property type="match status" value="1"/>
</dbReference>
<feature type="domain" description="EGF-like" evidence="18">
    <location>
        <begin position="258"/>
        <end position="294"/>
    </location>
</feature>
<keyword evidence="16" id="KW-1133">Transmembrane helix</keyword>
<evidence type="ECO:0000256" key="15">
    <source>
        <dbReference type="PROSITE-ProRule" id="PRU10141"/>
    </source>
</evidence>
<feature type="domain" description="Protein kinase" evidence="17">
    <location>
        <begin position="485"/>
        <end position="771"/>
    </location>
</feature>
<dbReference type="InterPro" id="IPR024171">
    <property type="entry name" value="SRK-like_kinase"/>
</dbReference>
<dbReference type="Gene3D" id="3.50.4.10">
    <property type="entry name" value="Hepatocyte Growth Factor"/>
    <property type="match status" value="1"/>
</dbReference>
<evidence type="ECO:0000256" key="12">
    <source>
        <dbReference type="ARBA" id="ARBA00048679"/>
    </source>
</evidence>
<dbReference type="CDD" id="cd14066">
    <property type="entry name" value="STKc_IRAK"/>
    <property type="match status" value="1"/>
</dbReference>
<dbReference type="InterPro" id="IPR003609">
    <property type="entry name" value="Pan_app"/>
</dbReference>
<dbReference type="InterPro" id="IPR000742">
    <property type="entry name" value="EGF"/>
</dbReference>
<evidence type="ECO:0000256" key="13">
    <source>
        <dbReference type="PIRNR" id="PIRNR000641"/>
    </source>
</evidence>
<keyword evidence="1 13" id="KW-0723">Serine/threonine-protein kinase</keyword>
<dbReference type="CDD" id="cd00028">
    <property type="entry name" value="B_lectin"/>
    <property type="match status" value="1"/>
</dbReference>